<dbReference type="GO" id="GO:0016811">
    <property type="term" value="F:hydrolase activity, acting on carbon-nitrogen (but not peptide) bonds, in linear amides"/>
    <property type="evidence" value="ECO:0007669"/>
    <property type="project" value="UniProtKB-ARBA"/>
</dbReference>
<organism evidence="3 4">
    <name type="scientific">Agrobacterium larrymoorei</name>
    <dbReference type="NCBI Taxonomy" id="160699"/>
    <lineage>
        <taxon>Bacteria</taxon>
        <taxon>Pseudomonadati</taxon>
        <taxon>Pseudomonadota</taxon>
        <taxon>Alphaproteobacteria</taxon>
        <taxon>Hyphomicrobiales</taxon>
        <taxon>Rhizobiaceae</taxon>
        <taxon>Rhizobium/Agrobacterium group</taxon>
        <taxon>Agrobacterium</taxon>
    </lineage>
</organism>
<sequence length="173" mass="18936">MTIVMGMIERENDKLHNTAIVVRSRTVMGRYRKAYLLRKEAFFAAGSEPFVASVDGLTFGVNICRDTAFPEAASKVAGMGGALVVCPANNMLPSEKAEEFREVHNQTRGERCRENKMWLLSADVTGERGDKVAWGPTAVLDPAGEVAAQLPLERPGLLIYDLPLAQIKTKGRS</sequence>
<dbReference type="Gene3D" id="3.60.110.10">
    <property type="entry name" value="Carbon-nitrogen hydrolase"/>
    <property type="match status" value="1"/>
</dbReference>
<dbReference type="Pfam" id="PF00795">
    <property type="entry name" value="CN_hydrolase"/>
    <property type="match status" value="1"/>
</dbReference>
<dbReference type="SUPFAM" id="SSF56317">
    <property type="entry name" value="Carbon-nitrogen hydrolase"/>
    <property type="match status" value="1"/>
</dbReference>
<reference evidence="3" key="1">
    <citation type="submission" date="2023-05" db="EMBL/GenBank/DDBJ databases">
        <title>Complete genome sequence of Agrobacterium larrymoorei CFBP5477.</title>
        <authorList>
            <person name="Yen H.-C."/>
            <person name="Chou L."/>
            <person name="Lin Y.-C."/>
            <person name="Lai E.-M."/>
            <person name="Kuo C.-H."/>
        </authorList>
    </citation>
    <scope>NUCLEOTIDE SEQUENCE</scope>
    <source>
        <strain evidence="3">CFBP5477</strain>
    </source>
</reference>
<dbReference type="CDD" id="cd07197">
    <property type="entry name" value="nitrilase"/>
    <property type="match status" value="1"/>
</dbReference>
<dbReference type="PANTHER" id="PTHR43674:SF2">
    <property type="entry name" value="BETA-UREIDOPROPIONASE"/>
    <property type="match status" value="1"/>
</dbReference>
<dbReference type="InterPro" id="IPR050345">
    <property type="entry name" value="Aliph_Amidase/BUP"/>
</dbReference>
<dbReference type="RefSeq" id="WP_137394295.1">
    <property type="nucleotide sequence ID" value="NZ_CP124733.1"/>
</dbReference>
<accession>A0AAF0H6I1</accession>
<keyword evidence="1 3" id="KW-0378">Hydrolase</keyword>
<dbReference type="AlphaFoldDB" id="A0AAF0H6I1"/>
<dbReference type="InterPro" id="IPR036526">
    <property type="entry name" value="C-N_Hydrolase_sf"/>
</dbReference>
<name>A0AAF0H6I1_9HYPH</name>
<dbReference type="PANTHER" id="PTHR43674">
    <property type="entry name" value="NITRILASE C965.09-RELATED"/>
    <property type="match status" value="1"/>
</dbReference>
<gene>
    <name evidence="3" type="ORF">CFBP5477_007625</name>
</gene>
<evidence type="ECO:0000313" key="4">
    <source>
        <dbReference type="Proteomes" id="UP000298664"/>
    </source>
</evidence>
<proteinExistence type="predicted"/>
<evidence type="ECO:0000256" key="1">
    <source>
        <dbReference type="ARBA" id="ARBA00022801"/>
    </source>
</evidence>
<evidence type="ECO:0000313" key="3">
    <source>
        <dbReference type="EMBL" id="WHA39727.1"/>
    </source>
</evidence>
<evidence type="ECO:0000259" key="2">
    <source>
        <dbReference type="PROSITE" id="PS50263"/>
    </source>
</evidence>
<dbReference type="EMBL" id="CP124733">
    <property type="protein sequence ID" value="WHA39727.1"/>
    <property type="molecule type" value="Genomic_DNA"/>
</dbReference>
<feature type="domain" description="CN hydrolase" evidence="2">
    <location>
        <begin position="1"/>
        <end position="164"/>
    </location>
</feature>
<dbReference type="InterPro" id="IPR003010">
    <property type="entry name" value="C-N_Hydrolase"/>
</dbReference>
<dbReference type="Proteomes" id="UP000298664">
    <property type="component" value="Chromosome Circular"/>
</dbReference>
<protein>
    <submittedName>
        <fullName evidence="3">Carbon-nitrogen hydrolase family protein</fullName>
    </submittedName>
</protein>
<dbReference type="PROSITE" id="PS50263">
    <property type="entry name" value="CN_HYDROLASE"/>
    <property type="match status" value="1"/>
</dbReference>